<dbReference type="Proteomes" id="UP000316199">
    <property type="component" value="Unassembled WGS sequence"/>
</dbReference>
<proteinExistence type="predicted"/>
<protein>
    <submittedName>
        <fullName evidence="2">Uncharacterized protein</fullName>
    </submittedName>
</protein>
<gene>
    <name evidence="2" type="ORF">EVA68_06080</name>
</gene>
<name>A0A520S026_9GAMM</name>
<dbReference type="EMBL" id="SHAG01000024">
    <property type="protein sequence ID" value="RZO75823.1"/>
    <property type="molecule type" value="Genomic_DNA"/>
</dbReference>
<evidence type="ECO:0000313" key="2">
    <source>
        <dbReference type="EMBL" id="RZO75823.1"/>
    </source>
</evidence>
<evidence type="ECO:0000256" key="1">
    <source>
        <dbReference type="SAM" id="MobiDB-lite"/>
    </source>
</evidence>
<evidence type="ECO:0000313" key="3">
    <source>
        <dbReference type="Proteomes" id="UP000316199"/>
    </source>
</evidence>
<sequence>MNRTTKYKVTIEFDVDISPISVPDVNSFEKMGSHKVPKKSNQMELRKSLKGKGLSDTEIEKYLTKAKENKNDISKDKPTDYQLLLYPEYEKWADAQRSLQVKIFEDEELNSRYIREIVRDLTQGKIESLMEKKYGPPDLSGVLSSAMQKISAENQQLLKSEEESLRHDETELLDESISCCFTKLSVHPTSKIDI</sequence>
<feature type="region of interest" description="Disordered" evidence="1">
    <location>
        <begin position="31"/>
        <end position="51"/>
    </location>
</feature>
<dbReference type="AlphaFoldDB" id="A0A520S026"/>
<accession>A0A520S026</accession>
<reference evidence="2 3" key="1">
    <citation type="submission" date="2019-02" db="EMBL/GenBank/DDBJ databases">
        <title>Prokaryotic population dynamics and viral predation in marine succession experiment using metagenomics: the confinement effect.</title>
        <authorList>
            <person name="Haro-Moreno J.M."/>
            <person name="Rodriguez-Valera F."/>
            <person name="Lopez-Perez M."/>
        </authorList>
    </citation>
    <scope>NUCLEOTIDE SEQUENCE [LARGE SCALE GENOMIC DNA]</scope>
    <source>
        <strain evidence="2">MED-G157</strain>
    </source>
</reference>
<comment type="caution">
    <text evidence="2">The sequence shown here is derived from an EMBL/GenBank/DDBJ whole genome shotgun (WGS) entry which is preliminary data.</text>
</comment>
<organism evidence="2 3">
    <name type="scientific">OM182 bacterium</name>
    <dbReference type="NCBI Taxonomy" id="2510334"/>
    <lineage>
        <taxon>Bacteria</taxon>
        <taxon>Pseudomonadati</taxon>
        <taxon>Pseudomonadota</taxon>
        <taxon>Gammaproteobacteria</taxon>
        <taxon>OMG group</taxon>
        <taxon>OM182 clade</taxon>
    </lineage>
</organism>